<keyword evidence="3" id="KW-1185">Reference proteome</keyword>
<feature type="region of interest" description="Disordered" evidence="1">
    <location>
        <begin position="442"/>
        <end position="465"/>
    </location>
</feature>
<dbReference type="Pfam" id="PF07093">
    <property type="entry name" value="SGT1"/>
    <property type="match status" value="1"/>
</dbReference>
<protein>
    <submittedName>
        <fullName evidence="2">Protein ecdysoneless-like</fullName>
    </submittedName>
</protein>
<accession>A0A9Q1H9E8</accession>
<feature type="compositionally biased region" description="Acidic residues" evidence="1">
    <location>
        <begin position="597"/>
        <end position="607"/>
    </location>
</feature>
<dbReference type="PANTHER" id="PTHR13060">
    <property type="entry name" value="SGT1 PROTEIN HSGT1 SUPPRESSOR OF GCR2"/>
    <property type="match status" value="1"/>
</dbReference>
<comment type="caution">
    <text evidence="2">The sequence shown here is derived from an EMBL/GenBank/DDBJ whole genome shotgun (WGS) entry which is preliminary data.</text>
</comment>
<dbReference type="AlphaFoldDB" id="A0A9Q1H9E8"/>
<name>A0A9Q1H9E8_HOLLE</name>
<sequence length="654" mass="73398">MLSAQHRDENYVEYRIYPPISNAVDQSVDDILEILQSNILAQLSPLLISYIWEKEPFALRCASGTDGEVGQPPHLHGVTRFGDNIEDEWFIVNLIYQITRAFPGSVASIQDNDGEILLIEAAHHLPKWLDPDTSKNRVFISNGELHIVPYPNTPGEIAILPVGIPVVEQSVRAIQMCPHLTKASTKIRNAIQTRLKRFTSDINANFHHAICSVPVKLAAVLQEDPHLISAAVEAFYERDPIDLKACRVMKHFPPDDIVATKVKMSRTMYARLVQQRFQPDRRSNWRMPATSNPRYKSADIGMKITHGFEILASRASEKTSATAGAIIDENNVTGVRWERFLVALKEKGFFQNELEGSKKYRELLTSAKKYFAKSSQLTCNSNGSDLPGHKILRLLSSLTVDVKAFKETERHLPDFTDDSWLTITPEQLDTMLETASGQKVTYNGHTSAKSHSNRDNSGETDGSFDPELIANSFHSFVEKISSHEGVEFPKGQLLDSVNFDPAKFTKAIEDILRYESEEGEEVSCGSLSDHFFEEDLEDETEEDEAKEGEDEEIKELMNEMDRQLFATEVGKSFERSDQTAEGEITEEEDSIPHSEPAENDSICEEEKDDYRPVEVDVNLLKNILESYSSQQGLAGPASTILHSMGVRLPPNADA</sequence>
<dbReference type="GO" id="GO:0005634">
    <property type="term" value="C:nucleus"/>
    <property type="evidence" value="ECO:0007669"/>
    <property type="project" value="TreeGrafter"/>
</dbReference>
<organism evidence="2 3">
    <name type="scientific">Holothuria leucospilota</name>
    <name type="common">Black long sea cucumber</name>
    <name type="synonym">Mertensiothuria leucospilota</name>
    <dbReference type="NCBI Taxonomy" id="206669"/>
    <lineage>
        <taxon>Eukaryota</taxon>
        <taxon>Metazoa</taxon>
        <taxon>Echinodermata</taxon>
        <taxon>Eleutherozoa</taxon>
        <taxon>Echinozoa</taxon>
        <taxon>Holothuroidea</taxon>
        <taxon>Aspidochirotacea</taxon>
        <taxon>Aspidochirotida</taxon>
        <taxon>Holothuriidae</taxon>
        <taxon>Holothuria</taxon>
    </lineage>
</organism>
<evidence type="ECO:0000313" key="2">
    <source>
        <dbReference type="EMBL" id="KAJ8037874.1"/>
    </source>
</evidence>
<evidence type="ECO:0000256" key="1">
    <source>
        <dbReference type="SAM" id="MobiDB-lite"/>
    </source>
</evidence>
<feature type="region of interest" description="Disordered" evidence="1">
    <location>
        <begin position="567"/>
        <end position="610"/>
    </location>
</feature>
<dbReference type="EMBL" id="JAIZAY010000008">
    <property type="protein sequence ID" value="KAJ8037874.1"/>
    <property type="molecule type" value="Genomic_DNA"/>
</dbReference>
<dbReference type="PANTHER" id="PTHR13060:SF0">
    <property type="entry name" value="PROTEIN ECDYSONELESS HOMOLOG"/>
    <property type="match status" value="1"/>
</dbReference>
<evidence type="ECO:0000313" key="3">
    <source>
        <dbReference type="Proteomes" id="UP001152320"/>
    </source>
</evidence>
<gene>
    <name evidence="2" type="ORF">HOLleu_18806</name>
</gene>
<dbReference type="InterPro" id="IPR010770">
    <property type="entry name" value="Ecd"/>
</dbReference>
<proteinExistence type="predicted"/>
<dbReference type="OrthoDB" id="27237at2759"/>
<dbReference type="Proteomes" id="UP001152320">
    <property type="component" value="Chromosome 8"/>
</dbReference>
<reference evidence="2" key="1">
    <citation type="submission" date="2021-10" db="EMBL/GenBank/DDBJ databases">
        <title>Tropical sea cucumber genome reveals ecological adaptation and Cuvierian tubules defense mechanism.</title>
        <authorList>
            <person name="Chen T."/>
        </authorList>
    </citation>
    <scope>NUCLEOTIDE SEQUENCE</scope>
    <source>
        <strain evidence="2">Nanhai2018</strain>
        <tissue evidence="2">Muscle</tissue>
    </source>
</reference>